<evidence type="ECO:0000256" key="10">
    <source>
        <dbReference type="ARBA" id="ARBA00022741"/>
    </source>
</evidence>
<dbReference type="AlphaFoldDB" id="A0A7W1XQU5"/>
<dbReference type="InterPro" id="IPR004358">
    <property type="entry name" value="Sig_transdc_His_kin-like_C"/>
</dbReference>
<dbReference type="SMART" id="SM00091">
    <property type="entry name" value="PAS"/>
    <property type="match status" value="1"/>
</dbReference>
<comment type="catalytic activity">
    <reaction evidence="1">
        <text>ATP + protein L-histidine = ADP + protein N-phospho-L-histidine.</text>
        <dbReference type="EC" id="2.7.13.3"/>
    </reaction>
</comment>
<feature type="domain" description="Histidine kinase" evidence="18">
    <location>
        <begin position="363"/>
        <end position="580"/>
    </location>
</feature>
<evidence type="ECO:0000256" key="8">
    <source>
        <dbReference type="ARBA" id="ARBA00022679"/>
    </source>
</evidence>
<evidence type="ECO:0000256" key="13">
    <source>
        <dbReference type="ARBA" id="ARBA00022989"/>
    </source>
</evidence>
<evidence type="ECO:0000256" key="6">
    <source>
        <dbReference type="ARBA" id="ARBA00022475"/>
    </source>
</evidence>
<dbReference type="RefSeq" id="WP_181738274.1">
    <property type="nucleotide sequence ID" value="NZ_JACEOL010000014.1"/>
</dbReference>
<dbReference type="InterPro" id="IPR013767">
    <property type="entry name" value="PAS_fold"/>
</dbReference>
<dbReference type="Pfam" id="PF00512">
    <property type="entry name" value="HisKA"/>
    <property type="match status" value="1"/>
</dbReference>
<dbReference type="PROSITE" id="PS50885">
    <property type="entry name" value="HAMP"/>
    <property type="match status" value="1"/>
</dbReference>
<keyword evidence="22" id="KW-1185">Reference proteome</keyword>
<evidence type="ECO:0000256" key="3">
    <source>
        <dbReference type="ARBA" id="ARBA00012438"/>
    </source>
</evidence>
<dbReference type="InterPro" id="IPR036890">
    <property type="entry name" value="HATPase_C_sf"/>
</dbReference>
<keyword evidence="7" id="KW-0597">Phosphoprotein</keyword>
<feature type="domain" description="HAMP" evidence="20">
    <location>
        <begin position="183"/>
        <end position="235"/>
    </location>
</feature>
<keyword evidence="11" id="KW-0418">Kinase</keyword>
<proteinExistence type="predicted"/>
<keyword evidence="15 17" id="KW-0472">Membrane</keyword>
<dbReference type="NCBIfam" id="TIGR00229">
    <property type="entry name" value="sensory_box"/>
    <property type="match status" value="1"/>
</dbReference>
<dbReference type="PRINTS" id="PR00344">
    <property type="entry name" value="BCTRLSENSOR"/>
</dbReference>
<keyword evidence="9 17" id="KW-0812">Transmembrane</keyword>
<dbReference type="Pfam" id="PF00672">
    <property type="entry name" value="HAMP"/>
    <property type="match status" value="1"/>
</dbReference>
<keyword evidence="12" id="KW-0067">ATP-binding</keyword>
<protein>
    <recommendedName>
        <fullName evidence="4">Phosphate regulon sensor protein PhoR</fullName>
        <ecNumber evidence="3">2.7.13.3</ecNumber>
    </recommendedName>
</protein>
<dbReference type="SUPFAM" id="SSF47384">
    <property type="entry name" value="Homodimeric domain of signal transducing histidine kinase"/>
    <property type="match status" value="1"/>
</dbReference>
<feature type="transmembrane region" description="Helical" evidence="17">
    <location>
        <begin position="12"/>
        <end position="31"/>
    </location>
</feature>
<dbReference type="Gene3D" id="1.10.8.500">
    <property type="entry name" value="HAMP domain in histidine kinase"/>
    <property type="match status" value="1"/>
</dbReference>
<dbReference type="Gene3D" id="3.30.565.10">
    <property type="entry name" value="Histidine kinase-like ATPase, C-terminal domain"/>
    <property type="match status" value="1"/>
</dbReference>
<dbReference type="SMART" id="SM00388">
    <property type="entry name" value="HisKA"/>
    <property type="match status" value="1"/>
</dbReference>
<dbReference type="GO" id="GO:0000155">
    <property type="term" value="F:phosphorelay sensor kinase activity"/>
    <property type="evidence" value="ECO:0007669"/>
    <property type="project" value="InterPro"/>
</dbReference>
<evidence type="ECO:0000256" key="16">
    <source>
        <dbReference type="ARBA" id="ARBA00025207"/>
    </source>
</evidence>
<dbReference type="SUPFAM" id="SSF55785">
    <property type="entry name" value="PYP-like sensor domain (PAS domain)"/>
    <property type="match status" value="1"/>
</dbReference>
<dbReference type="CDD" id="cd06225">
    <property type="entry name" value="HAMP"/>
    <property type="match status" value="1"/>
</dbReference>
<evidence type="ECO:0000256" key="5">
    <source>
        <dbReference type="ARBA" id="ARBA00022448"/>
    </source>
</evidence>
<dbReference type="Gene3D" id="1.10.287.130">
    <property type="match status" value="1"/>
</dbReference>
<feature type="transmembrane region" description="Helical" evidence="17">
    <location>
        <begin position="159"/>
        <end position="177"/>
    </location>
</feature>
<feature type="domain" description="PAS" evidence="19">
    <location>
        <begin position="240"/>
        <end position="299"/>
    </location>
</feature>
<dbReference type="InterPro" id="IPR050351">
    <property type="entry name" value="BphY/WalK/GraS-like"/>
</dbReference>
<dbReference type="CDD" id="cd00130">
    <property type="entry name" value="PAS"/>
    <property type="match status" value="1"/>
</dbReference>
<dbReference type="Pfam" id="PF02518">
    <property type="entry name" value="HATPase_c"/>
    <property type="match status" value="1"/>
</dbReference>
<dbReference type="InterPro" id="IPR003660">
    <property type="entry name" value="HAMP_dom"/>
</dbReference>
<evidence type="ECO:0000256" key="7">
    <source>
        <dbReference type="ARBA" id="ARBA00022553"/>
    </source>
</evidence>
<evidence type="ECO:0000256" key="12">
    <source>
        <dbReference type="ARBA" id="ARBA00022840"/>
    </source>
</evidence>
<evidence type="ECO:0000256" key="17">
    <source>
        <dbReference type="SAM" id="Phobius"/>
    </source>
</evidence>
<gene>
    <name evidence="21" type="ORF">H2C83_04580</name>
</gene>
<keyword evidence="8" id="KW-0808">Transferase</keyword>
<dbReference type="Pfam" id="PF00989">
    <property type="entry name" value="PAS"/>
    <property type="match status" value="1"/>
</dbReference>
<organism evidence="21 22">
    <name type="scientific">Thermoactinomyces mirandus</name>
    <dbReference type="NCBI Taxonomy" id="2756294"/>
    <lineage>
        <taxon>Bacteria</taxon>
        <taxon>Bacillati</taxon>
        <taxon>Bacillota</taxon>
        <taxon>Bacilli</taxon>
        <taxon>Bacillales</taxon>
        <taxon>Thermoactinomycetaceae</taxon>
        <taxon>Thermoactinomyces</taxon>
    </lineage>
</organism>
<dbReference type="FunFam" id="1.10.287.130:FF:000001">
    <property type="entry name" value="Two-component sensor histidine kinase"/>
    <property type="match status" value="1"/>
</dbReference>
<dbReference type="InterPro" id="IPR036097">
    <property type="entry name" value="HisK_dim/P_sf"/>
</dbReference>
<dbReference type="GO" id="GO:0016036">
    <property type="term" value="P:cellular response to phosphate starvation"/>
    <property type="evidence" value="ECO:0007669"/>
    <property type="project" value="TreeGrafter"/>
</dbReference>
<dbReference type="Gene3D" id="3.30.450.20">
    <property type="entry name" value="PAS domain"/>
    <property type="match status" value="2"/>
</dbReference>
<evidence type="ECO:0000256" key="2">
    <source>
        <dbReference type="ARBA" id="ARBA00004651"/>
    </source>
</evidence>
<reference evidence="21 22" key="1">
    <citation type="submission" date="2020-07" db="EMBL/GenBank/DDBJ databases">
        <title>Thermoactinomyces phylogeny.</title>
        <authorList>
            <person name="Dunlap C."/>
        </authorList>
    </citation>
    <scope>NUCLEOTIDE SEQUENCE [LARGE SCALE GENOMIC DNA]</scope>
    <source>
        <strain evidence="21 22">AMNI-1</strain>
    </source>
</reference>
<evidence type="ECO:0000256" key="1">
    <source>
        <dbReference type="ARBA" id="ARBA00000085"/>
    </source>
</evidence>
<accession>A0A7W1XQU5</accession>
<keyword evidence="5" id="KW-0813">Transport</keyword>
<dbReference type="PROSITE" id="PS50112">
    <property type="entry name" value="PAS"/>
    <property type="match status" value="1"/>
</dbReference>
<evidence type="ECO:0000259" key="18">
    <source>
        <dbReference type="PROSITE" id="PS50109"/>
    </source>
</evidence>
<evidence type="ECO:0000256" key="11">
    <source>
        <dbReference type="ARBA" id="ARBA00022777"/>
    </source>
</evidence>
<dbReference type="InterPro" id="IPR000014">
    <property type="entry name" value="PAS"/>
</dbReference>
<dbReference type="PROSITE" id="PS51257">
    <property type="entry name" value="PROKAR_LIPOPROTEIN"/>
    <property type="match status" value="1"/>
</dbReference>
<evidence type="ECO:0000256" key="15">
    <source>
        <dbReference type="ARBA" id="ARBA00023136"/>
    </source>
</evidence>
<evidence type="ECO:0000313" key="21">
    <source>
        <dbReference type="EMBL" id="MBA4601608.1"/>
    </source>
</evidence>
<dbReference type="GO" id="GO:0004721">
    <property type="term" value="F:phosphoprotein phosphatase activity"/>
    <property type="evidence" value="ECO:0007669"/>
    <property type="project" value="TreeGrafter"/>
</dbReference>
<dbReference type="CDD" id="cd00075">
    <property type="entry name" value="HATPase"/>
    <property type="match status" value="1"/>
</dbReference>
<dbReference type="PANTHER" id="PTHR45453:SF1">
    <property type="entry name" value="PHOSPHATE REGULON SENSOR PROTEIN PHOR"/>
    <property type="match status" value="1"/>
</dbReference>
<dbReference type="SMART" id="SM00304">
    <property type="entry name" value="HAMP"/>
    <property type="match status" value="1"/>
</dbReference>
<dbReference type="InterPro" id="IPR005467">
    <property type="entry name" value="His_kinase_dom"/>
</dbReference>
<sequence>MRSLRSKITWSFLLLIGCSVLGTGIFVALLLRSSYLDSLTYRLEKEGIVLAETVQWTDYSKLRKQEELFQKTLDVHINFFDQSGNLIGERDLKTGLDKNGHNIPEVNSVLHHGKEREVQTSIRGEYLYAAVPVIRDNQVVGAILLSLDMEEINQSLRQVWISLILGLIIAYALAAFFSSRIASGITRPVEEITQVASDIARKKFHRRVRADTQDEIAFLGRAINRMAYSLQNQMETIRKSERRLNSIIESMESGLIMIDATGKVSLANRSFERMFGIPQSDLVGRSFRQLTYPYDISSLITECAESNTRIRKEIPLYYPEERILEANLAPMWVEKNGVGVVVVFHDLTAIRRLEQLRKDFVANVSHELKTPITSIRGFAETLLDGAMDDPETAREFLRIIHEESLRLQRLIGDLLDLTQIESKQTPLKISKVSVESLLQSVRRMVQDQIESKNQSLSVKIDHPFEVEVDEDRFRQILLNLLSNSINYTPQGGKIRLRATGGTDRWQLEISDTGIGIPEQDLPRIFERFYRVDKARARDSGGTGLGLAIVKHLVEEHQGQIEVKSKVGEGTTFILTFPLLSK</sequence>
<dbReference type="InterPro" id="IPR035965">
    <property type="entry name" value="PAS-like_dom_sf"/>
</dbReference>
<dbReference type="NCBIfam" id="NF046044">
    <property type="entry name" value="PnpS"/>
    <property type="match status" value="1"/>
</dbReference>
<dbReference type="InterPro" id="IPR003661">
    <property type="entry name" value="HisK_dim/P_dom"/>
</dbReference>
<dbReference type="GO" id="GO:0005886">
    <property type="term" value="C:plasma membrane"/>
    <property type="evidence" value="ECO:0007669"/>
    <property type="project" value="UniProtKB-SubCell"/>
</dbReference>
<evidence type="ECO:0000259" key="19">
    <source>
        <dbReference type="PROSITE" id="PS50112"/>
    </source>
</evidence>
<keyword evidence="6" id="KW-1003">Cell membrane</keyword>
<comment type="caution">
    <text evidence="21">The sequence shown here is derived from an EMBL/GenBank/DDBJ whole genome shotgun (WGS) entry which is preliminary data.</text>
</comment>
<keyword evidence="14" id="KW-0902">Two-component regulatory system</keyword>
<dbReference type="InterPro" id="IPR003594">
    <property type="entry name" value="HATPase_dom"/>
</dbReference>
<dbReference type="GO" id="GO:0005524">
    <property type="term" value="F:ATP binding"/>
    <property type="evidence" value="ECO:0007669"/>
    <property type="project" value="UniProtKB-KW"/>
</dbReference>
<comment type="subcellular location">
    <subcellularLocation>
        <location evidence="2">Cell membrane</location>
        <topology evidence="2">Multi-pass membrane protein</topology>
    </subcellularLocation>
</comment>
<dbReference type="FunFam" id="3.30.565.10:FF:000032">
    <property type="entry name" value="Phosphate regulon sensor histidine kinase PhoR"/>
    <property type="match status" value="1"/>
</dbReference>
<dbReference type="SUPFAM" id="SSF158472">
    <property type="entry name" value="HAMP domain-like"/>
    <property type="match status" value="1"/>
</dbReference>
<dbReference type="EC" id="2.7.13.3" evidence="3"/>
<dbReference type="SMART" id="SM00387">
    <property type="entry name" value="HATPase_c"/>
    <property type="match status" value="1"/>
</dbReference>
<dbReference type="CDD" id="cd00082">
    <property type="entry name" value="HisKA"/>
    <property type="match status" value="1"/>
</dbReference>
<dbReference type="GO" id="GO:0006355">
    <property type="term" value="P:regulation of DNA-templated transcription"/>
    <property type="evidence" value="ECO:0007669"/>
    <property type="project" value="InterPro"/>
</dbReference>
<evidence type="ECO:0000256" key="4">
    <source>
        <dbReference type="ARBA" id="ARBA00019665"/>
    </source>
</evidence>
<dbReference type="Proteomes" id="UP000538292">
    <property type="component" value="Unassembled WGS sequence"/>
</dbReference>
<evidence type="ECO:0000256" key="14">
    <source>
        <dbReference type="ARBA" id="ARBA00023012"/>
    </source>
</evidence>
<comment type="function">
    <text evidence="16">Member of the two-component regulatory system PhoR/PhoB involved in the phosphate regulon genes expression. PhoR may function as a membrane-associated protein kinase that phosphorylates PhoB in response to environmental signals.</text>
</comment>
<evidence type="ECO:0000256" key="9">
    <source>
        <dbReference type="ARBA" id="ARBA00022692"/>
    </source>
</evidence>
<dbReference type="PANTHER" id="PTHR45453">
    <property type="entry name" value="PHOSPHATE REGULON SENSOR PROTEIN PHOR"/>
    <property type="match status" value="1"/>
</dbReference>
<dbReference type="PROSITE" id="PS50109">
    <property type="entry name" value="HIS_KIN"/>
    <property type="match status" value="1"/>
</dbReference>
<evidence type="ECO:0000259" key="20">
    <source>
        <dbReference type="PROSITE" id="PS50885"/>
    </source>
</evidence>
<dbReference type="Pfam" id="PF16736">
    <property type="entry name" value="sCache_like"/>
    <property type="match status" value="1"/>
</dbReference>
<keyword evidence="10" id="KW-0547">Nucleotide-binding</keyword>
<dbReference type="InterPro" id="IPR031967">
    <property type="entry name" value="PhoR_single_Cache-like_dom"/>
</dbReference>
<dbReference type="EMBL" id="JACEOL010000014">
    <property type="protein sequence ID" value="MBA4601608.1"/>
    <property type="molecule type" value="Genomic_DNA"/>
</dbReference>
<evidence type="ECO:0000313" key="22">
    <source>
        <dbReference type="Proteomes" id="UP000538292"/>
    </source>
</evidence>
<dbReference type="SUPFAM" id="SSF55874">
    <property type="entry name" value="ATPase domain of HSP90 chaperone/DNA topoisomerase II/histidine kinase"/>
    <property type="match status" value="1"/>
</dbReference>
<name>A0A7W1XQU5_9BACL</name>
<keyword evidence="13 17" id="KW-1133">Transmembrane helix</keyword>